<evidence type="ECO:0000313" key="2">
    <source>
        <dbReference type="EMBL" id="TFY88274.1"/>
    </source>
</evidence>
<accession>A0A4Z0AQ43</accession>
<sequence length="190" mass="21139">MEIESKPWHVACFLTIVMSIATGIGTVCSSYLLLTVKNEEEVSRAEIARKARGAEMHCDKLREAASLAAEIEFSADRGYPNRVSISDLLAGETFEQHQKVPREVIIDEQLAYEKRASALVPMLTENEARILNRVTLHHYVVTSLRTSKVPPELRASPREGGFNANEELQGIRDGGALLAATYRQICTEVR</sequence>
<keyword evidence="1" id="KW-1133">Transmembrane helix</keyword>
<evidence type="ECO:0000313" key="3">
    <source>
        <dbReference type="Proteomes" id="UP000297391"/>
    </source>
</evidence>
<protein>
    <submittedName>
        <fullName evidence="2">Uncharacterized protein</fullName>
    </submittedName>
</protein>
<dbReference type="OrthoDB" id="6851365at2"/>
<feature type="transmembrane region" description="Helical" evidence="1">
    <location>
        <begin position="12"/>
        <end position="34"/>
    </location>
</feature>
<organism evidence="2 3">
    <name type="scientific">Pseudomonas kairouanensis</name>
    <dbReference type="NCBI Taxonomy" id="2293832"/>
    <lineage>
        <taxon>Bacteria</taxon>
        <taxon>Pseudomonadati</taxon>
        <taxon>Pseudomonadota</taxon>
        <taxon>Gammaproteobacteria</taxon>
        <taxon>Pseudomonadales</taxon>
        <taxon>Pseudomonadaceae</taxon>
        <taxon>Pseudomonas</taxon>
    </lineage>
</organism>
<reference evidence="2 3" key="1">
    <citation type="journal article" date="2019" name="Syst. Appl. Microbiol.">
        <title>New species of pathogenic Pseudomonas isolated from citrus in Tunisia: Proposal of Pseudomonas kairouanensis sp. nov. and Pseudomonas nabeulensis sp. nov.</title>
        <authorList>
            <person name="Oueslati M."/>
            <person name="Mulet M."/>
            <person name="Gomila M."/>
            <person name="Berge O."/>
            <person name="Hajlaoui M.R."/>
            <person name="Lalucat J."/>
            <person name="Sadfi-Zouaoui N."/>
            <person name="Garcia-Valdes E."/>
        </authorList>
    </citation>
    <scope>NUCLEOTIDE SEQUENCE [LARGE SCALE GENOMIC DNA]</scope>
    <source>
        <strain evidence="2 3">KC12</strain>
    </source>
</reference>
<comment type="caution">
    <text evidence="2">The sequence shown here is derived from an EMBL/GenBank/DDBJ whole genome shotgun (WGS) entry which is preliminary data.</text>
</comment>
<dbReference type="RefSeq" id="WP_053132851.1">
    <property type="nucleotide sequence ID" value="NZ_QUZU01000018.1"/>
</dbReference>
<dbReference type="EMBL" id="QUZU01000018">
    <property type="protein sequence ID" value="TFY88274.1"/>
    <property type="molecule type" value="Genomic_DNA"/>
</dbReference>
<dbReference type="Proteomes" id="UP000297391">
    <property type="component" value="Unassembled WGS sequence"/>
</dbReference>
<keyword evidence="1" id="KW-0472">Membrane</keyword>
<name>A0A4Z0AQ43_9PSED</name>
<proteinExistence type="predicted"/>
<keyword evidence="3" id="KW-1185">Reference proteome</keyword>
<evidence type="ECO:0000256" key="1">
    <source>
        <dbReference type="SAM" id="Phobius"/>
    </source>
</evidence>
<dbReference type="AlphaFoldDB" id="A0A4Z0AQ43"/>
<gene>
    <name evidence="2" type="ORF">DYL59_15775</name>
</gene>
<keyword evidence="1" id="KW-0812">Transmembrane</keyword>